<feature type="transmembrane region" description="Helical" evidence="1">
    <location>
        <begin position="39"/>
        <end position="60"/>
    </location>
</feature>
<proteinExistence type="predicted"/>
<keyword evidence="1" id="KW-0812">Transmembrane</keyword>
<dbReference type="Proteomes" id="UP000283492">
    <property type="component" value="Unassembled WGS sequence"/>
</dbReference>
<keyword evidence="1" id="KW-1133">Transmembrane helix</keyword>
<evidence type="ECO:0000256" key="1">
    <source>
        <dbReference type="SAM" id="Phobius"/>
    </source>
</evidence>
<evidence type="ECO:0000313" key="3">
    <source>
        <dbReference type="Proteomes" id="UP000283492"/>
    </source>
</evidence>
<gene>
    <name evidence="2" type="ORF">DW914_08955</name>
</gene>
<evidence type="ECO:0008006" key="4">
    <source>
        <dbReference type="Google" id="ProtNLM"/>
    </source>
</evidence>
<organism evidence="2 3">
    <name type="scientific">Roseburia inulinivorans</name>
    <dbReference type="NCBI Taxonomy" id="360807"/>
    <lineage>
        <taxon>Bacteria</taxon>
        <taxon>Bacillati</taxon>
        <taxon>Bacillota</taxon>
        <taxon>Clostridia</taxon>
        <taxon>Lachnospirales</taxon>
        <taxon>Lachnospiraceae</taxon>
        <taxon>Roseburia</taxon>
    </lineage>
</organism>
<feature type="transmembrane region" description="Helical" evidence="1">
    <location>
        <begin position="337"/>
        <end position="355"/>
    </location>
</feature>
<dbReference type="EMBL" id="QSFX01000014">
    <property type="protein sequence ID" value="RHA88469.1"/>
    <property type="molecule type" value="Genomic_DNA"/>
</dbReference>
<name>A0A413TTW4_9FIRM</name>
<sequence>MIQFTGYDLLWLFFIYSFAGWVLETAAATFMHRKFSNRGLVNGPLCILYGVGAVAMSVGLQELTGLWLFLFASLYAAVTEFIAGKLIERFYHKRWWDYSKSKWNLDGYICLPVSLIKGALGYVVVKYANRWVFRLLAILPQLLVHIVLLVLIGVLVVDVLASYLLVTGKSRHPEKWLQANSKIDRFRIRLGNKISDSIEKRMTKAYPKASFVEKVTKDKTVFAKGCDFYKIVMLFFVGAFLGDITETIFCRITAGVWMSRSSVVWGPFSIVWGLAIAMVTAMLYKYKDRSDGFLFWTGTFLGGAYEYLCSVFTELVFGKVFWDYSWMPFNLGGRINLLYCFFWGIAAVVWFKILYPKISGWIEKIPVVIGKTVTWMLIVFMCCNVVVSCMALIRYDERGRQVEATQSWQVYMDEHYDDAKMARIYPNAKTKYEEKQ</sequence>
<dbReference type="InterPro" id="IPR010540">
    <property type="entry name" value="CmpB_TMEM229"/>
</dbReference>
<feature type="transmembrane region" description="Helical" evidence="1">
    <location>
        <begin position="375"/>
        <end position="393"/>
    </location>
</feature>
<dbReference type="AlphaFoldDB" id="A0A413TTW4"/>
<keyword evidence="1" id="KW-0472">Membrane</keyword>
<feature type="transmembrane region" description="Helical" evidence="1">
    <location>
        <begin position="264"/>
        <end position="284"/>
    </location>
</feature>
<feature type="transmembrane region" description="Helical" evidence="1">
    <location>
        <begin position="66"/>
        <end position="84"/>
    </location>
</feature>
<feature type="transmembrane region" description="Helical" evidence="1">
    <location>
        <begin position="6"/>
        <end position="27"/>
    </location>
</feature>
<evidence type="ECO:0000313" key="2">
    <source>
        <dbReference type="EMBL" id="RHA88469.1"/>
    </source>
</evidence>
<comment type="caution">
    <text evidence="2">The sequence shown here is derived from an EMBL/GenBank/DDBJ whole genome shotgun (WGS) entry which is preliminary data.</text>
</comment>
<protein>
    <recommendedName>
        <fullName evidence="4">ABC transporter permease</fullName>
    </recommendedName>
</protein>
<feature type="transmembrane region" description="Helical" evidence="1">
    <location>
        <begin position="231"/>
        <end position="258"/>
    </location>
</feature>
<dbReference type="RefSeq" id="WP_118581467.1">
    <property type="nucleotide sequence ID" value="NZ_CABJFX010000014.1"/>
</dbReference>
<reference evidence="2 3" key="1">
    <citation type="submission" date="2018-08" db="EMBL/GenBank/DDBJ databases">
        <title>A genome reference for cultivated species of the human gut microbiota.</title>
        <authorList>
            <person name="Zou Y."/>
            <person name="Xue W."/>
            <person name="Luo G."/>
        </authorList>
    </citation>
    <scope>NUCLEOTIDE SEQUENCE [LARGE SCALE GENOMIC DNA]</scope>
    <source>
        <strain evidence="2 3">AM42-1AC</strain>
    </source>
</reference>
<accession>A0A413TTW4</accession>
<dbReference type="Pfam" id="PF06541">
    <property type="entry name" value="ABC_trans_CmpB"/>
    <property type="match status" value="2"/>
</dbReference>
<feature type="transmembrane region" description="Helical" evidence="1">
    <location>
        <begin position="145"/>
        <end position="166"/>
    </location>
</feature>